<name>A0A0D2IAU1_9EURO</name>
<evidence type="ECO:0000256" key="3">
    <source>
        <dbReference type="ARBA" id="ARBA00023242"/>
    </source>
</evidence>
<dbReference type="GO" id="GO:0008270">
    <property type="term" value="F:zinc ion binding"/>
    <property type="evidence" value="ECO:0007669"/>
    <property type="project" value="InterPro"/>
</dbReference>
<evidence type="ECO:0000313" key="8">
    <source>
        <dbReference type="Proteomes" id="UP000053617"/>
    </source>
</evidence>
<feature type="compositionally biased region" description="Basic and acidic residues" evidence="4">
    <location>
        <begin position="20"/>
        <end position="45"/>
    </location>
</feature>
<dbReference type="Proteomes" id="UP000053617">
    <property type="component" value="Unassembled WGS sequence"/>
</dbReference>
<gene>
    <name evidence="7" type="ORF">Z518_10530</name>
</gene>
<evidence type="ECO:0000259" key="6">
    <source>
        <dbReference type="SMART" id="SM00906"/>
    </source>
</evidence>
<feature type="compositionally biased region" description="Polar residues" evidence="4">
    <location>
        <begin position="182"/>
        <end position="210"/>
    </location>
</feature>
<feature type="compositionally biased region" description="Polar residues" evidence="4">
    <location>
        <begin position="50"/>
        <end position="70"/>
    </location>
</feature>
<evidence type="ECO:0000256" key="1">
    <source>
        <dbReference type="ARBA" id="ARBA00023015"/>
    </source>
</evidence>
<evidence type="ECO:0000256" key="5">
    <source>
        <dbReference type="SAM" id="Phobius"/>
    </source>
</evidence>
<keyword evidence="1" id="KW-0805">Transcription regulation</keyword>
<dbReference type="SMART" id="SM00906">
    <property type="entry name" value="Fungal_trans"/>
    <property type="match status" value="1"/>
</dbReference>
<evidence type="ECO:0000256" key="2">
    <source>
        <dbReference type="ARBA" id="ARBA00023163"/>
    </source>
</evidence>
<evidence type="ECO:0000313" key="7">
    <source>
        <dbReference type="EMBL" id="KIX00391.1"/>
    </source>
</evidence>
<dbReference type="GO" id="GO:0005634">
    <property type="term" value="C:nucleus"/>
    <property type="evidence" value="ECO:0007669"/>
    <property type="project" value="TreeGrafter"/>
</dbReference>
<dbReference type="GO" id="GO:0000978">
    <property type="term" value="F:RNA polymerase II cis-regulatory region sequence-specific DNA binding"/>
    <property type="evidence" value="ECO:0007669"/>
    <property type="project" value="TreeGrafter"/>
</dbReference>
<protein>
    <recommendedName>
        <fullName evidence="6">Xylanolytic transcriptional activator regulatory domain-containing protein</fullName>
    </recommendedName>
</protein>
<dbReference type="OrthoDB" id="4136341at2759"/>
<keyword evidence="2" id="KW-0804">Transcription</keyword>
<feature type="domain" description="Xylanolytic transcriptional activator regulatory" evidence="6">
    <location>
        <begin position="389"/>
        <end position="458"/>
    </location>
</feature>
<dbReference type="EMBL" id="KN847483">
    <property type="protein sequence ID" value="KIX00391.1"/>
    <property type="molecule type" value="Genomic_DNA"/>
</dbReference>
<dbReference type="RefSeq" id="XP_013267527.1">
    <property type="nucleotide sequence ID" value="XM_013412073.1"/>
</dbReference>
<dbReference type="GO" id="GO:0000435">
    <property type="term" value="P:positive regulation of transcription from RNA polymerase II promoter by galactose"/>
    <property type="evidence" value="ECO:0007669"/>
    <property type="project" value="TreeGrafter"/>
</dbReference>
<feature type="region of interest" description="Disordered" evidence="4">
    <location>
        <begin position="182"/>
        <end position="218"/>
    </location>
</feature>
<keyword evidence="3" id="KW-0539">Nucleus</keyword>
<dbReference type="PANTHER" id="PTHR47424">
    <property type="entry name" value="REGULATORY PROTEIN GAL4"/>
    <property type="match status" value="1"/>
</dbReference>
<dbReference type="Pfam" id="PF04082">
    <property type="entry name" value="Fungal_trans"/>
    <property type="match status" value="1"/>
</dbReference>
<dbReference type="GO" id="GO:0000981">
    <property type="term" value="F:DNA-binding transcription factor activity, RNA polymerase II-specific"/>
    <property type="evidence" value="ECO:0007669"/>
    <property type="project" value="TreeGrafter"/>
</dbReference>
<keyword evidence="8" id="KW-1185">Reference proteome</keyword>
<keyword evidence="5" id="KW-1133">Transmembrane helix</keyword>
<keyword evidence="5" id="KW-0472">Membrane</keyword>
<dbReference type="InterPro" id="IPR007219">
    <property type="entry name" value="XnlR_reg_dom"/>
</dbReference>
<dbReference type="PANTHER" id="PTHR47424:SF15">
    <property type="entry name" value="ZN(II)2CYS6 TRANSCRIPTION FACTOR (EUROFUNG)"/>
    <property type="match status" value="1"/>
</dbReference>
<reference evidence="7 8" key="1">
    <citation type="submission" date="2015-01" db="EMBL/GenBank/DDBJ databases">
        <title>The Genome Sequence of Rhinocladiella mackenzie CBS 650.93.</title>
        <authorList>
            <consortium name="The Broad Institute Genomics Platform"/>
            <person name="Cuomo C."/>
            <person name="de Hoog S."/>
            <person name="Gorbushina A."/>
            <person name="Stielow B."/>
            <person name="Teixiera M."/>
            <person name="Abouelleil A."/>
            <person name="Chapman S.B."/>
            <person name="Priest M."/>
            <person name="Young S.K."/>
            <person name="Wortman J."/>
            <person name="Nusbaum C."/>
            <person name="Birren B."/>
        </authorList>
    </citation>
    <scope>NUCLEOTIDE SEQUENCE [LARGE SCALE GENOMIC DNA]</scope>
    <source>
        <strain evidence="7 8">CBS 650.93</strain>
    </source>
</reference>
<proteinExistence type="predicted"/>
<sequence>MRLQTSWRCAQAKEWRERDFPGFGIDRLEARESQPGESKDNDNREIIQPLSVSSGRQSPGTIASPSQDKQSVAWEDEEVLEQRMQEGQVSNIGTPRLAGVNTHTSGTEFYGSSSNLAFLARLFSKARKRVTTLSHDGPSVNVRNDASSVQDATSELRHLNDNRSSLVDLMYSIDYHSPVNGATRSQKDVTSTPNASIGTPSIRTNHSTPGQIGANAPPIAPSVPSLIARYPSSASRTQSNVGKNFETFEVEKIFVDAYFHNKHYIHPMLTEKSFRERCVRDIWTDRPTASPLGRRTQFLALYYAVVALGAINCGVEQTSSLAQYSPPDNEDDRPGPPTTKRSTLEWASHYFGLAKQTLSDTMEISSLETCQTLFLMTVFCQNALKPHACYMYSGHAVRTAIAIGLANNSRKTCTEENKRTWWCIYSHEIEMCTSSGRLDSLMPPDLYSLPMPEWTVDGNENPDIAIIRVMVDLSRILKKVSVDLYCNSEDRPMSELSQMGLKLNEELALWKANLPTFLNFDVESLDDALWAYKQKVVLKMRFYNARILINRPFIVASYPGHHVSEFSQHVDICLDAARKTIQLIHNAFINRMYLRTWWYCTTYTLYASMIVLYLILVDYPTIRGEELISDVEKSLEIFSAMRQVVVARRCAELTKEMLTVAKIHQQGLRQRQNMGQEWIPQASSALETRNDNYLTTILNQSLPGWDKAGALAHLYDPSVLEDFALSGGEYTGSVDVMMDFSANLWDDIEQTGPMWGIFEPFQKGDTMAGNEQAGWT</sequence>
<evidence type="ECO:0000256" key="4">
    <source>
        <dbReference type="SAM" id="MobiDB-lite"/>
    </source>
</evidence>
<dbReference type="GO" id="GO:0006351">
    <property type="term" value="P:DNA-templated transcription"/>
    <property type="evidence" value="ECO:0007669"/>
    <property type="project" value="InterPro"/>
</dbReference>
<accession>A0A0D2IAU1</accession>
<feature type="region of interest" description="Disordered" evidence="4">
    <location>
        <begin position="20"/>
        <end position="72"/>
    </location>
</feature>
<organism evidence="7 8">
    <name type="scientific">Rhinocladiella mackenziei CBS 650.93</name>
    <dbReference type="NCBI Taxonomy" id="1442369"/>
    <lineage>
        <taxon>Eukaryota</taxon>
        <taxon>Fungi</taxon>
        <taxon>Dikarya</taxon>
        <taxon>Ascomycota</taxon>
        <taxon>Pezizomycotina</taxon>
        <taxon>Eurotiomycetes</taxon>
        <taxon>Chaetothyriomycetidae</taxon>
        <taxon>Chaetothyriales</taxon>
        <taxon>Herpotrichiellaceae</taxon>
        <taxon>Rhinocladiella</taxon>
    </lineage>
</organism>
<feature type="region of interest" description="Disordered" evidence="4">
    <location>
        <begin position="322"/>
        <end position="342"/>
    </location>
</feature>
<dbReference type="CDD" id="cd12148">
    <property type="entry name" value="fungal_TF_MHR"/>
    <property type="match status" value="1"/>
</dbReference>
<dbReference type="GeneID" id="25298601"/>
<feature type="transmembrane region" description="Helical" evidence="5">
    <location>
        <begin position="596"/>
        <end position="616"/>
    </location>
</feature>
<dbReference type="HOGENOM" id="CLU_008137_0_0_1"/>
<dbReference type="InterPro" id="IPR051127">
    <property type="entry name" value="Fungal_SecMet_Regulators"/>
</dbReference>
<keyword evidence="5" id="KW-0812">Transmembrane</keyword>
<dbReference type="AlphaFoldDB" id="A0A0D2IAU1"/>
<dbReference type="VEuPathDB" id="FungiDB:Z518_10530"/>